<dbReference type="HOGENOM" id="CLU_359578_0_0_1"/>
<proteinExistence type="predicted"/>
<name>T1L2T8_TETUR</name>
<dbReference type="InterPro" id="IPR000904">
    <property type="entry name" value="Sec7_dom"/>
</dbReference>
<evidence type="ECO:0000313" key="3">
    <source>
        <dbReference type="Proteomes" id="UP000015104"/>
    </source>
</evidence>
<dbReference type="SMART" id="SM00222">
    <property type="entry name" value="Sec7"/>
    <property type="match status" value="1"/>
</dbReference>
<dbReference type="EMBL" id="CAEY01000989">
    <property type="status" value="NOT_ANNOTATED_CDS"/>
    <property type="molecule type" value="Genomic_DNA"/>
</dbReference>
<keyword evidence="3" id="KW-1185">Reference proteome</keyword>
<protein>
    <recommendedName>
        <fullName evidence="1">SEC7 domain-containing protein</fullName>
    </recommendedName>
</protein>
<dbReference type="InterPro" id="IPR035999">
    <property type="entry name" value="Sec7_dom_sf"/>
</dbReference>
<dbReference type="Proteomes" id="UP000015104">
    <property type="component" value="Unassembled WGS sequence"/>
</dbReference>
<dbReference type="SUPFAM" id="SSF48425">
    <property type="entry name" value="Sec7 domain"/>
    <property type="match status" value="1"/>
</dbReference>
<reference evidence="2" key="2">
    <citation type="submission" date="2015-06" db="UniProtKB">
        <authorList>
            <consortium name="EnsemblMetazoa"/>
        </authorList>
    </citation>
    <scope>IDENTIFICATION</scope>
</reference>
<dbReference type="EnsemblMetazoa" id="tetur34g00370.1">
    <property type="protein sequence ID" value="tetur34g00370.1"/>
    <property type="gene ID" value="tetur34g00370"/>
</dbReference>
<dbReference type="Pfam" id="PF09324">
    <property type="entry name" value="Sec7-like_HDS"/>
    <property type="match status" value="1"/>
</dbReference>
<accession>T1L2T8</accession>
<reference evidence="3" key="1">
    <citation type="submission" date="2011-08" db="EMBL/GenBank/DDBJ databases">
        <authorList>
            <person name="Rombauts S."/>
        </authorList>
    </citation>
    <scope>NUCLEOTIDE SEQUENCE</scope>
    <source>
        <strain evidence="3">London</strain>
    </source>
</reference>
<feature type="domain" description="SEC7" evidence="1">
    <location>
        <begin position="26"/>
        <end position="238"/>
    </location>
</feature>
<dbReference type="AlphaFoldDB" id="T1L2T8"/>
<evidence type="ECO:0000259" key="1">
    <source>
        <dbReference type="SMART" id="SM00222"/>
    </source>
</evidence>
<dbReference type="GO" id="GO:0005085">
    <property type="term" value="F:guanyl-nucleotide exchange factor activity"/>
    <property type="evidence" value="ECO:0007669"/>
    <property type="project" value="InterPro"/>
</dbReference>
<dbReference type="InterPro" id="IPR015403">
    <property type="entry name" value="Mon2/Sec7/BIG1-like_HDS"/>
</dbReference>
<evidence type="ECO:0000313" key="2">
    <source>
        <dbReference type="EnsemblMetazoa" id="tetur34g00370.1"/>
    </source>
</evidence>
<dbReference type="GO" id="GO:0032012">
    <property type="term" value="P:regulation of ARF protein signal transduction"/>
    <property type="evidence" value="ECO:0007669"/>
    <property type="project" value="InterPro"/>
</dbReference>
<organism evidence="2 3">
    <name type="scientific">Tetranychus urticae</name>
    <name type="common">Two-spotted spider mite</name>
    <dbReference type="NCBI Taxonomy" id="32264"/>
    <lineage>
        <taxon>Eukaryota</taxon>
        <taxon>Metazoa</taxon>
        <taxon>Ecdysozoa</taxon>
        <taxon>Arthropoda</taxon>
        <taxon>Chelicerata</taxon>
        <taxon>Arachnida</taxon>
        <taxon>Acari</taxon>
        <taxon>Acariformes</taxon>
        <taxon>Trombidiformes</taxon>
        <taxon>Prostigmata</taxon>
        <taxon>Eleutherengona</taxon>
        <taxon>Raphignathae</taxon>
        <taxon>Tetranychoidea</taxon>
        <taxon>Tetranychidae</taxon>
        <taxon>Tetranychus</taxon>
    </lineage>
</organism>
<dbReference type="eggNOG" id="KOG1846">
    <property type="taxonomic scope" value="Eukaryota"/>
</dbReference>
<sequence length="779" mass="88302">MTTFKNKLKEIMGHSQDEVQSDGQLDDYEADGDEIFVNDEGTSLKQSISLLGSQCALDEPNCDEYANDEISIIENKNLDSVFDGKNEDDQDYELSKYRSKIISEVREENERHQTILNCHDLLNNQERENARDIIKDLTQILPELLAMKNSIQIDNALQKFSSNFCKAVWEKRKTVIESSSDPLIINEDGVYLAVYSALSLTLRLIKEFIDDIYNSGVLVYLSSTWLAELYQQILANNLLGDSGYMYSSSNNTALINMIRDIDGDSDTPGSYELSDYRKLTQTSLQLTNPVNDGQNVGRIIARRVLDTFWDSIISIMESIFTNNTERRSIMINCLATLQTASKLCIALGLQPRKTWIENKCAKSNQSKKTPISPHVSQVLSLRSMLTAGLQIGTHCEACWDYMFQICTFISELENEYFSSRTKKPLKSRLSSLLRSRKQSNDPLPEFSQIDVSSNFLGLETESDVNKCLEQCINAVLNEKNGRKGDGILVDSLLERSLECLSHLSDRLFTEATSRLNFKCFLLSLKLSFQTLVVRLMHFLKKQKTNLLFARFCDVLLRIGKSGRPLIHFMRCWALAVPHLIEASNCQRFDITICKSAVSAVNDIISTIHTELDYFHFNEALFIPYEKILLLELCDSDIQEMIVSSICGFVEGSREDIRSGWRSLFAALRGVVLPESGFAINSQQNSVNDLSERQIERVRQLRVILDIFEAFLNTQNLDIFANAALDCITKINENNIKNIENKSKNKKKQALGPRHLLTPKKIGENVEEDVLNALASSVTL</sequence>